<dbReference type="AlphaFoldDB" id="A0A239EMJ5"/>
<dbReference type="PANTHER" id="PTHR41368:SF1">
    <property type="entry name" value="PROTEIN YGHO"/>
    <property type="match status" value="1"/>
</dbReference>
<evidence type="ECO:0000313" key="2">
    <source>
        <dbReference type="Proteomes" id="UP000198393"/>
    </source>
</evidence>
<evidence type="ECO:0000313" key="1">
    <source>
        <dbReference type="EMBL" id="SNS45094.1"/>
    </source>
</evidence>
<dbReference type="InterPro" id="IPR016181">
    <property type="entry name" value="Acyl_CoA_acyltransferase"/>
</dbReference>
<dbReference type="SUPFAM" id="SSF55729">
    <property type="entry name" value="Acyl-CoA N-acyltransferases (Nat)"/>
    <property type="match status" value="1"/>
</dbReference>
<dbReference type="Proteomes" id="UP000198393">
    <property type="component" value="Unassembled WGS sequence"/>
</dbReference>
<dbReference type="EMBL" id="FZPD01000001">
    <property type="protein sequence ID" value="SNS45094.1"/>
    <property type="molecule type" value="Genomic_DNA"/>
</dbReference>
<reference evidence="1 2" key="1">
    <citation type="submission" date="2017-06" db="EMBL/GenBank/DDBJ databases">
        <authorList>
            <person name="Kim H.J."/>
            <person name="Triplett B.A."/>
        </authorList>
    </citation>
    <scope>NUCLEOTIDE SEQUENCE [LARGE SCALE GENOMIC DNA]</scope>
    <source>
        <strain evidence="1 2">DSM 19307</strain>
    </source>
</reference>
<proteinExistence type="predicted"/>
<dbReference type="PANTHER" id="PTHR41368">
    <property type="entry name" value="PROTEIN YGHO"/>
    <property type="match status" value="1"/>
</dbReference>
<accession>A0A239EMJ5</accession>
<dbReference type="InterPro" id="IPR039968">
    <property type="entry name" value="BcerS-like"/>
</dbReference>
<sequence>MHIIEVTDKKTAREFLQFPIRLYKNEPNWIRPLDKDINGVFDPKVNKFFRNGECTRWVLRNEQRKTIGRIAAFINKKTVNKDNDQPTGGVGFFECIDDQEAANLLFDTGKKWLEAKGIEAMDGPINFGDRDTWWGLLVDGFDRPPNYQCNYHFPYYQKLFEAYGFQVYFKQFTFGRQVMDPLSDRLYEKAAVAQKDADYTFRHIEKKKLKKYAEDFRTVYNDAWARHPGVAEMSSLQANAIIKKMKPIMDEKIMWFGYHKDQPVGFYINIPELNQVFKHVNGKLDLIGKLKFLYHKIRKTNKKMIGLVFGISPEHQGKGVDGALIMAIRDVVQETYTRYEQLEMNWIGDFNPKMIKVVEQVGGDVVKTHHTYRYLFDRTKEFKRMPIKN</sequence>
<keyword evidence="2" id="KW-1185">Reference proteome</keyword>
<dbReference type="OrthoDB" id="9806005at2"/>
<protein>
    <recommendedName>
        <fullName evidence="3">N-acetyltransferase domain-containing protein</fullName>
    </recommendedName>
</protein>
<name>A0A239EMJ5_EKHLU</name>
<gene>
    <name evidence="1" type="ORF">SAMN05421640_0198</name>
</gene>
<dbReference type="RefSeq" id="WP_089354982.1">
    <property type="nucleotide sequence ID" value="NZ_FZPD01000001.1"/>
</dbReference>
<evidence type="ECO:0008006" key="3">
    <source>
        <dbReference type="Google" id="ProtNLM"/>
    </source>
</evidence>
<dbReference type="Gene3D" id="3.40.630.30">
    <property type="match status" value="1"/>
</dbReference>
<organism evidence="1 2">
    <name type="scientific">Ekhidna lutea</name>
    <dbReference type="NCBI Taxonomy" id="447679"/>
    <lineage>
        <taxon>Bacteria</taxon>
        <taxon>Pseudomonadati</taxon>
        <taxon>Bacteroidota</taxon>
        <taxon>Cytophagia</taxon>
        <taxon>Cytophagales</taxon>
        <taxon>Reichenbachiellaceae</taxon>
        <taxon>Ekhidna</taxon>
    </lineage>
</organism>